<dbReference type="GO" id="GO:0005739">
    <property type="term" value="C:mitochondrion"/>
    <property type="evidence" value="ECO:0007669"/>
    <property type="project" value="TreeGrafter"/>
</dbReference>
<dbReference type="GO" id="GO:0000226">
    <property type="term" value="P:microtubule cytoskeleton organization"/>
    <property type="evidence" value="ECO:0007669"/>
    <property type="project" value="TreeGrafter"/>
</dbReference>
<dbReference type="PANTHER" id="PTHR28190:SF1">
    <property type="entry name" value="NUCLEAR MIGRATION PROTEIN NUM1"/>
    <property type="match status" value="1"/>
</dbReference>
<dbReference type="Pfam" id="PF12814">
    <property type="entry name" value="Mcp5_PH"/>
    <property type="match status" value="1"/>
</dbReference>
<feature type="compositionally biased region" description="Polar residues" evidence="2">
    <location>
        <begin position="32"/>
        <end position="41"/>
    </location>
</feature>
<evidence type="ECO:0000313" key="5">
    <source>
        <dbReference type="Proteomes" id="UP000193560"/>
    </source>
</evidence>
<feature type="region of interest" description="Disordered" evidence="2">
    <location>
        <begin position="479"/>
        <end position="512"/>
    </location>
</feature>
<comment type="caution">
    <text evidence="4">The sequence shown here is derived from an EMBL/GenBank/DDBJ whole genome shotgun (WGS) entry which is preliminary data.</text>
</comment>
<feature type="compositionally biased region" description="Acidic residues" evidence="2">
    <location>
        <begin position="480"/>
        <end position="493"/>
    </location>
</feature>
<dbReference type="OrthoDB" id="2149224at2759"/>
<dbReference type="GO" id="GO:0032065">
    <property type="term" value="P:maintenance of protein location in cell cortex"/>
    <property type="evidence" value="ECO:0007669"/>
    <property type="project" value="InterPro"/>
</dbReference>
<dbReference type="AlphaFoldDB" id="A0A1X2ITY5"/>
<feature type="compositionally biased region" description="Basic and acidic residues" evidence="2">
    <location>
        <begin position="494"/>
        <end position="508"/>
    </location>
</feature>
<feature type="domain" description="PH" evidence="3">
    <location>
        <begin position="574"/>
        <end position="678"/>
    </location>
</feature>
<evidence type="ECO:0000256" key="2">
    <source>
        <dbReference type="SAM" id="MobiDB-lite"/>
    </source>
</evidence>
<dbReference type="SUPFAM" id="SSF50729">
    <property type="entry name" value="PH domain-like"/>
    <property type="match status" value="1"/>
</dbReference>
<proteinExistence type="predicted"/>
<gene>
    <name evidence="4" type="ORF">BCR42DRAFT_447583</name>
</gene>
<feature type="region of interest" description="Disordered" evidence="2">
    <location>
        <begin position="729"/>
        <end position="807"/>
    </location>
</feature>
<sequence length="846" mass="95869">MLRPVEMTNQDGHCRAINTGVKNGATDRNDQQKPSLTNTRSKTTMGLQNQLPYHHPAHKPSLPPNHHCYHHRQQQGDIELATGTSHEIRRMQELLQEKNDSLATLSLENVDAQEEMNRLTNQLERSKSALERGKEEIWALELEKQDLVQQINDLQHQVKRASVNQTQLIGHEKDLKQELESMKQQQVTWKNDMEQAKRDKLKLETARRKLYALEQQLPEHYATVPDLSHTSSTKDIDVDDETNTLSILPSPLPNPSPSQSLPVKFLANNARQQRQHQGKFIAINSELHASLTIANDTIKKLQCTLENEQKKRTEMEILWRDAQEMIENYDIGKLTISVDDTTTPSNSPSAASKHYNDYQQHHQSHPLFKGDTNDNDSKRSRNIRQKRLSLGDELVLAGSSDNTPGVILSPAINGDTDGNHKNGKLSSSSMLGSFWKSEMLSIHTNIDEILDIDQSQAPACLSHGILDPANKIYATITTEQQEESMEVETDETGDTAHDSNSDATRTEDEPYGSILTTGSYIYQPSMRDISPPQENQQQHRNDTRSSKMTYDILSMNNSDVKHNGSRYIQALTRTMIGDWMWKYTRKMVGIGISENRHERFCWLHPYSKTLYWSTHEPGIDGLEHATKCVMIDSFKVISGSGIPSFLIHTHGRYLKIQCRDSSTYSVWFNSLKYLLVHAPLMNSSFLDRSMNKDPIPKRQSNPDQYHHPLNAATAENHRFMHAQPHPYQYERHENPERPSSSSSPTALVTMSTIQPPPASWHMDSALSSTTVAGSSSISLPFLPQKGTKPSPPTPKPTATLHHQRQHHHPALAQYSNDGFNSDHCSLLTSSLRTPSQVQHSSWIDFN</sequence>
<dbReference type="PANTHER" id="PTHR28190">
    <property type="entry name" value="NUCLEAR MIGRATION PROTEIN NUM1"/>
    <property type="match status" value="1"/>
</dbReference>
<keyword evidence="1" id="KW-0175">Coiled coil</keyword>
<feature type="compositionally biased region" description="Low complexity" evidence="2">
    <location>
        <begin position="340"/>
        <end position="352"/>
    </location>
</feature>
<dbReference type="GO" id="GO:0005543">
    <property type="term" value="F:phospholipid binding"/>
    <property type="evidence" value="ECO:0007669"/>
    <property type="project" value="InterPro"/>
</dbReference>
<evidence type="ECO:0000256" key="1">
    <source>
        <dbReference type="SAM" id="Coils"/>
    </source>
</evidence>
<feature type="coiled-coil region" evidence="1">
    <location>
        <begin position="291"/>
        <end position="318"/>
    </location>
</feature>
<evidence type="ECO:0000259" key="3">
    <source>
        <dbReference type="SMART" id="SM00233"/>
    </source>
</evidence>
<dbReference type="EMBL" id="MCGE01000004">
    <property type="protein sequence ID" value="ORZ22259.1"/>
    <property type="molecule type" value="Genomic_DNA"/>
</dbReference>
<dbReference type="SMART" id="SM00233">
    <property type="entry name" value="PH"/>
    <property type="match status" value="1"/>
</dbReference>
<feature type="region of interest" description="Disordered" evidence="2">
    <location>
        <begin position="340"/>
        <end position="380"/>
    </location>
</feature>
<dbReference type="InterPro" id="IPR024774">
    <property type="entry name" value="PH_dom-Mcp5-type"/>
</dbReference>
<name>A0A1X2ITY5_9FUNG</name>
<keyword evidence="5" id="KW-1185">Reference proteome</keyword>
<feature type="region of interest" description="Disordered" evidence="2">
    <location>
        <begin position="524"/>
        <end position="546"/>
    </location>
</feature>
<dbReference type="STRING" id="90262.A0A1X2ITY5"/>
<dbReference type="Proteomes" id="UP000193560">
    <property type="component" value="Unassembled WGS sequence"/>
</dbReference>
<feature type="region of interest" description="Disordered" evidence="2">
    <location>
        <begin position="1"/>
        <end position="41"/>
    </location>
</feature>
<dbReference type="GO" id="GO:0005938">
    <property type="term" value="C:cell cortex"/>
    <property type="evidence" value="ECO:0007669"/>
    <property type="project" value="InterPro"/>
</dbReference>
<feature type="compositionally biased region" description="Low complexity" evidence="2">
    <location>
        <begin position="764"/>
        <end position="788"/>
    </location>
</feature>
<feature type="coiled-coil region" evidence="1">
    <location>
        <begin position="88"/>
        <end position="216"/>
    </location>
</feature>
<protein>
    <submittedName>
        <fullName evidence="4">Meiotic cell cortex C-terminal pleckstrin homology-domain-containing protein</fullName>
    </submittedName>
</protein>
<evidence type="ECO:0000313" key="4">
    <source>
        <dbReference type="EMBL" id="ORZ22259.1"/>
    </source>
</evidence>
<accession>A0A1X2ITY5</accession>
<organism evidence="4 5">
    <name type="scientific">Absidia repens</name>
    <dbReference type="NCBI Taxonomy" id="90262"/>
    <lineage>
        <taxon>Eukaryota</taxon>
        <taxon>Fungi</taxon>
        <taxon>Fungi incertae sedis</taxon>
        <taxon>Mucoromycota</taxon>
        <taxon>Mucoromycotina</taxon>
        <taxon>Mucoromycetes</taxon>
        <taxon>Mucorales</taxon>
        <taxon>Cunninghamellaceae</taxon>
        <taxon>Absidia</taxon>
    </lineage>
</organism>
<dbReference type="InterPro" id="IPR001849">
    <property type="entry name" value="PH_domain"/>
</dbReference>
<dbReference type="GO" id="GO:0015631">
    <property type="term" value="F:tubulin binding"/>
    <property type="evidence" value="ECO:0007669"/>
    <property type="project" value="TreeGrafter"/>
</dbReference>
<reference evidence="4 5" key="1">
    <citation type="submission" date="2016-07" db="EMBL/GenBank/DDBJ databases">
        <title>Pervasive Adenine N6-methylation of Active Genes in Fungi.</title>
        <authorList>
            <consortium name="DOE Joint Genome Institute"/>
            <person name="Mondo S.J."/>
            <person name="Dannebaum R.O."/>
            <person name="Kuo R.C."/>
            <person name="Labutti K."/>
            <person name="Haridas S."/>
            <person name="Kuo A."/>
            <person name="Salamov A."/>
            <person name="Ahrendt S.R."/>
            <person name="Lipzen A."/>
            <person name="Sullivan W."/>
            <person name="Andreopoulos W.B."/>
            <person name="Clum A."/>
            <person name="Lindquist E."/>
            <person name="Daum C."/>
            <person name="Ramamoorthy G.K."/>
            <person name="Gryganskyi A."/>
            <person name="Culley D."/>
            <person name="Magnuson J.K."/>
            <person name="James T.Y."/>
            <person name="O'Malley M.A."/>
            <person name="Stajich J.E."/>
            <person name="Spatafora J.W."/>
            <person name="Visel A."/>
            <person name="Grigoriev I.V."/>
        </authorList>
    </citation>
    <scope>NUCLEOTIDE SEQUENCE [LARGE SCALE GENOMIC DNA]</scope>
    <source>
        <strain evidence="4 5">NRRL 1336</strain>
    </source>
</reference>
<dbReference type="InterPro" id="IPR053005">
    <property type="entry name" value="Nuclear_Pos-Cytoskel_Interact"/>
</dbReference>